<sequence length="50" mass="5042">MGGGACVPQDAVEQGGAAPPMAPSMSNEGHHHMAMVQLHGSLVLMDDGLT</sequence>
<dbReference type="EMBL" id="CM007361">
    <property type="protein sequence ID" value="OIW18133.1"/>
    <property type="molecule type" value="Genomic_DNA"/>
</dbReference>
<keyword evidence="3" id="KW-1185">Reference proteome</keyword>
<dbReference type="Gramene" id="OIW18133">
    <property type="protein sequence ID" value="OIW18133"/>
    <property type="gene ID" value="TanjilG_22331"/>
</dbReference>
<dbReference type="AlphaFoldDB" id="A0A1J7HYT5"/>
<reference evidence="2 3" key="1">
    <citation type="journal article" date="2017" name="Plant Biotechnol. J.">
        <title>A comprehensive draft genome sequence for lupin (Lupinus angustifolius), an emerging health food: insights into plant-microbe interactions and legume evolution.</title>
        <authorList>
            <person name="Hane J.K."/>
            <person name="Ming Y."/>
            <person name="Kamphuis L.G."/>
            <person name="Nelson M.N."/>
            <person name="Garg G."/>
            <person name="Atkins C.A."/>
            <person name="Bayer P.E."/>
            <person name="Bravo A."/>
            <person name="Bringans S."/>
            <person name="Cannon S."/>
            <person name="Edwards D."/>
            <person name="Foley R."/>
            <person name="Gao L.L."/>
            <person name="Harrison M.J."/>
            <person name="Huang W."/>
            <person name="Hurgobin B."/>
            <person name="Li S."/>
            <person name="Liu C.W."/>
            <person name="McGrath A."/>
            <person name="Morahan G."/>
            <person name="Murray J."/>
            <person name="Weller J."/>
            <person name="Jian J."/>
            <person name="Singh K.B."/>
        </authorList>
    </citation>
    <scope>NUCLEOTIDE SEQUENCE [LARGE SCALE GENOMIC DNA]</scope>
    <source>
        <strain evidence="3">cv. Tanjil</strain>
        <tissue evidence="2">Whole plant</tissue>
    </source>
</reference>
<evidence type="ECO:0000313" key="3">
    <source>
        <dbReference type="Proteomes" id="UP000188354"/>
    </source>
</evidence>
<name>A0A1J7HYT5_LUPAN</name>
<accession>A0A1J7HYT5</accession>
<evidence type="ECO:0000256" key="1">
    <source>
        <dbReference type="SAM" id="MobiDB-lite"/>
    </source>
</evidence>
<evidence type="ECO:0000313" key="2">
    <source>
        <dbReference type="EMBL" id="OIW18133.1"/>
    </source>
</evidence>
<gene>
    <name evidence="2" type="ORF">TanjilG_22331</name>
</gene>
<dbReference type="Proteomes" id="UP000188354">
    <property type="component" value="Chromosome LG01"/>
</dbReference>
<protein>
    <submittedName>
        <fullName evidence="2">Uncharacterized protein</fullName>
    </submittedName>
</protein>
<feature type="region of interest" description="Disordered" evidence="1">
    <location>
        <begin position="1"/>
        <end position="33"/>
    </location>
</feature>
<organism evidence="2 3">
    <name type="scientific">Lupinus angustifolius</name>
    <name type="common">Narrow-leaved blue lupine</name>
    <dbReference type="NCBI Taxonomy" id="3871"/>
    <lineage>
        <taxon>Eukaryota</taxon>
        <taxon>Viridiplantae</taxon>
        <taxon>Streptophyta</taxon>
        <taxon>Embryophyta</taxon>
        <taxon>Tracheophyta</taxon>
        <taxon>Spermatophyta</taxon>
        <taxon>Magnoliopsida</taxon>
        <taxon>eudicotyledons</taxon>
        <taxon>Gunneridae</taxon>
        <taxon>Pentapetalae</taxon>
        <taxon>rosids</taxon>
        <taxon>fabids</taxon>
        <taxon>Fabales</taxon>
        <taxon>Fabaceae</taxon>
        <taxon>Papilionoideae</taxon>
        <taxon>50 kb inversion clade</taxon>
        <taxon>genistoids sensu lato</taxon>
        <taxon>core genistoids</taxon>
        <taxon>Genisteae</taxon>
        <taxon>Lupinus</taxon>
    </lineage>
</organism>
<proteinExistence type="predicted"/>